<dbReference type="SUPFAM" id="SSF56235">
    <property type="entry name" value="N-terminal nucleophile aminohydrolases (Ntn hydrolases)"/>
    <property type="match status" value="1"/>
</dbReference>
<dbReference type="InterPro" id="IPR043146">
    <property type="entry name" value="Penicillin_amidase_N_B-knob"/>
</dbReference>
<dbReference type="RefSeq" id="WP_141822512.1">
    <property type="nucleotide sequence ID" value="NZ_BAAAQC010000010.1"/>
</dbReference>
<dbReference type="PIRSF" id="PIRSF001227">
    <property type="entry name" value="Pen_acylase"/>
    <property type="match status" value="1"/>
</dbReference>
<dbReference type="Gene3D" id="1.10.1400.10">
    <property type="match status" value="1"/>
</dbReference>
<dbReference type="GO" id="GO:0017000">
    <property type="term" value="P:antibiotic biosynthetic process"/>
    <property type="evidence" value="ECO:0007669"/>
    <property type="project" value="InterPro"/>
</dbReference>
<gene>
    <name evidence="6" type="ORF">FHX52_2533</name>
</gene>
<dbReference type="Proteomes" id="UP000320085">
    <property type="component" value="Unassembled WGS sequence"/>
</dbReference>
<name>A0A543PP32_9MICO</name>
<evidence type="ECO:0000256" key="3">
    <source>
        <dbReference type="ARBA" id="ARBA00023145"/>
    </source>
</evidence>
<keyword evidence="5" id="KW-0479">Metal-binding</keyword>
<evidence type="ECO:0000256" key="1">
    <source>
        <dbReference type="ARBA" id="ARBA00006586"/>
    </source>
</evidence>
<evidence type="ECO:0000313" key="7">
    <source>
        <dbReference type="Proteomes" id="UP000320085"/>
    </source>
</evidence>
<dbReference type="AlphaFoldDB" id="A0A543PP32"/>
<dbReference type="InterPro" id="IPR023343">
    <property type="entry name" value="Penicillin_amidase_dom1"/>
</dbReference>
<dbReference type="EMBL" id="VFQF01000002">
    <property type="protein sequence ID" value="TQN45833.1"/>
    <property type="molecule type" value="Genomic_DNA"/>
</dbReference>
<dbReference type="Gene3D" id="3.60.20.10">
    <property type="entry name" value="Glutamine Phosphoribosylpyrophosphate, subunit 1, domain 1"/>
    <property type="match status" value="1"/>
</dbReference>
<dbReference type="OrthoDB" id="9759796at2"/>
<comment type="similarity">
    <text evidence="1">Belongs to the peptidase S45 family.</text>
</comment>
<comment type="caution">
    <text evidence="6">The sequence shown here is derived from an EMBL/GenBank/DDBJ whole genome shotgun (WGS) entry which is preliminary data.</text>
</comment>
<comment type="cofactor">
    <cofactor evidence="5">
        <name>Ca(2+)</name>
        <dbReference type="ChEBI" id="CHEBI:29108"/>
    </cofactor>
    <text evidence="5">Binds 1 Ca(2+) ion per dimer.</text>
</comment>
<dbReference type="InterPro" id="IPR002692">
    <property type="entry name" value="S45"/>
</dbReference>
<dbReference type="GO" id="GO:0046872">
    <property type="term" value="F:metal ion binding"/>
    <property type="evidence" value="ECO:0007669"/>
    <property type="project" value="UniProtKB-KW"/>
</dbReference>
<feature type="binding site" evidence="5">
    <location>
        <position position="257"/>
    </location>
    <ligand>
        <name>Ca(2+)</name>
        <dbReference type="ChEBI" id="CHEBI:29108"/>
    </ligand>
</feature>
<keyword evidence="2" id="KW-0378">Hydrolase</keyword>
<dbReference type="Gene3D" id="2.30.120.10">
    <property type="match status" value="1"/>
</dbReference>
<keyword evidence="5" id="KW-0106">Calcium</keyword>
<evidence type="ECO:0000256" key="2">
    <source>
        <dbReference type="ARBA" id="ARBA00022801"/>
    </source>
</evidence>
<feature type="binding site" evidence="5">
    <location>
        <position position="254"/>
    </location>
    <ligand>
        <name>Ca(2+)</name>
        <dbReference type="ChEBI" id="CHEBI:29108"/>
    </ligand>
</feature>
<dbReference type="InterPro" id="IPR043147">
    <property type="entry name" value="Penicillin_amidase_A-knob"/>
</dbReference>
<protein>
    <submittedName>
        <fullName evidence="6">Penicillin amidase</fullName>
    </submittedName>
</protein>
<dbReference type="PANTHER" id="PTHR34218">
    <property type="entry name" value="PEPTIDASE S45 PENICILLIN AMIDASE"/>
    <property type="match status" value="1"/>
</dbReference>
<evidence type="ECO:0000313" key="6">
    <source>
        <dbReference type="EMBL" id="TQN45833.1"/>
    </source>
</evidence>
<dbReference type="InterPro" id="IPR014395">
    <property type="entry name" value="Pen/GL7ACA/AHL_acylase"/>
</dbReference>
<dbReference type="InterPro" id="IPR029055">
    <property type="entry name" value="Ntn_hydrolases_N"/>
</dbReference>
<sequence length="727" mass="78292">MSWRVDRDAHGIPHLWGDDVFELARAQGHVTALDRGWQIEHQRWRMEGRTAEHIGASGVPWDTFARQVRLEPTVRRAYEALDDETQAWLQAYVAGVDEGLPEGLARSREIGILGIEPVVAQARPWEPWTPLGIFWAIHLLFGTFPYKLFNGHVADTVGPHLLPLINAEGLDGREGVEQSGSNAWVIGGRQTASGLPLIAGDPHRTVELPGCYQQVGLACPEFDVVGFTFPGVPGVQHFAHTGSVAWGITNAMADYQDLTIESLRAASGPAVDDGGDRPLEARGVDGWEPVTRSVETVAVRGGSPVEVPVVVTARGPIVTGLSEALAAAEVADAAEATVEAPARLRAYSLRTPSQVDLDLGFGALLPLLRARTVDDVERALSRWVEPVNSALVADTSGHMRHLVVGRVPDRDALNLERPVAAWDPRHVWRGRRSNEARDVDDVMVSANDRASGGGLGAEYATPFRANRIRELVGDREGLTADDCASIHVDTLNGQAALMRELVEDLPDENLTVDAAAVRSELLAWDGLSDPSSHGAALFSAWRTALVRWFTAQPQLAPLHRPTGHSRIFASWLDVDGQVGAGWHSLVRGAPQIGIDVAAGVRAALDRVATEVGPHEVWGDRHRLDPLHQLDSATSPDGIPLRGVPSVAPDPVAGDKGCVLAASSAPGVTDRAYGGPVARYVWDLADRDASGWVVPFGASGVPDDPHFADQTDDWLKGRLRPVARGRRL</sequence>
<reference evidence="6 7" key="1">
    <citation type="submission" date="2019-06" db="EMBL/GenBank/DDBJ databases">
        <title>Sequencing the genomes of 1000 actinobacteria strains.</title>
        <authorList>
            <person name="Klenk H.-P."/>
        </authorList>
    </citation>
    <scope>NUCLEOTIDE SEQUENCE [LARGE SCALE GENOMIC DNA]</scope>
    <source>
        <strain evidence="6 7">DSM 21776</strain>
    </source>
</reference>
<accession>A0A543PP32</accession>
<proteinExistence type="inferred from homology"/>
<dbReference type="Gene3D" id="1.10.439.10">
    <property type="entry name" value="Penicillin Amidohydrolase, domain 1"/>
    <property type="match status" value="1"/>
</dbReference>
<organism evidence="6 7">
    <name type="scientific">Humibacillus xanthopallidus</name>
    <dbReference type="NCBI Taxonomy" id="412689"/>
    <lineage>
        <taxon>Bacteria</taxon>
        <taxon>Bacillati</taxon>
        <taxon>Actinomycetota</taxon>
        <taxon>Actinomycetes</taxon>
        <taxon>Micrococcales</taxon>
        <taxon>Intrasporangiaceae</taxon>
        <taxon>Humibacillus</taxon>
    </lineage>
</organism>
<feature type="active site" description="Nucleophile" evidence="4">
    <location>
        <position position="181"/>
    </location>
</feature>
<evidence type="ECO:0000256" key="5">
    <source>
        <dbReference type="PIRSR" id="PIRSR001227-2"/>
    </source>
</evidence>
<dbReference type="PANTHER" id="PTHR34218:SF4">
    <property type="entry name" value="ACYL-HOMOSERINE LACTONE ACYLASE QUIP"/>
    <property type="match status" value="1"/>
</dbReference>
<dbReference type="Pfam" id="PF01804">
    <property type="entry name" value="Penicil_amidase"/>
    <property type="match status" value="1"/>
</dbReference>
<dbReference type="GO" id="GO:0016811">
    <property type="term" value="F:hydrolase activity, acting on carbon-nitrogen (but not peptide) bonds, in linear amides"/>
    <property type="evidence" value="ECO:0007669"/>
    <property type="project" value="InterPro"/>
</dbReference>
<keyword evidence="3" id="KW-0865">Zymogen</keyword>
<evidence type="ECO:0000256" key="4">
    <source>
        <dbReference type="PIRSR" id="PIRSR001227-1"/>
    </source>
</evidence>